<organism evidence="1 2">
    <name type="scientific">Colletotrichum truncatum</name>
    <name type="common">Anthracnose fungus</name>
    <name type="synonym">Colletotrichum capsici</name>
    <dbReference type="NCBI Taxonomy" id="5467"/>
    <lineage>
        <taxon>Eukaryota</taxon>
        <taxon>Fungi</taxon>
        <taxon>Dikarya</taxon>
        <taxon>Ascomycota</taxon>
        <taxon>Pezizomycotina</taxon>
        <taxon>Sordariomycetes</taxon>
        <taxon>Hypocreomycetidae</taxon>
        <taxon>Glomerellales</taxon>
        <taxon>Glomerellaceae</taxon>
        <taxon>Colletotrichum</taxon>
        <taxon>Colletotrichum truncatum species complex</taxon>
    </lineage>
</organism>
<keyword evidence="2" id="KW-1185">Reference proteome</keyword>
<sequence length="545" mass="58650">MKSAVLVAALLGSFATVPVLAQSPHHDINATLFQIIQPSTELKWYDCYTVFKCARLTVHAKIQDHRNPKKVKGGCGEPTVDLAIVKLPYVAPPGGPPHQGAVHVSLGGWSSSSTNFLVRFGEDYAPLFVGYDLLAIDYRGWGWTTPSFRCFATEDERQKFALSEPQLLGADKSAYDVRAARAEDLAKRCKKNGGDVARFMGTYSNAVDHYTVMKADNRTKLGFWGVSSGAHLGQTIAQLYPEAVDKFLFDSPSPSSYAYTVTQAQPSVIKDAERGLEAFFYTCLKAGSATCAFAGSSDTTKSLRSRYDSIDAKLKKQPITVAGQAKKFDWSALHNLVSIALHGPGLFPLLAGVLAETESGKPGQAITYAMTSVLNAAPEPLPLLTENPAFEGILAGACLDESRHVKNEKEFQAYFKAMTDAAPSVAPIFAEWRLVCSKWKIDPVNKLLDDVSGRPVKTQGKIVVLNGVGDPASSVDSARAIAARFSTGVFVKNLAAGHTSFAAASNCLFGLFYTFFVLGMMPAEGHTCGDIFAPAFGSVQIPATF</sequence>
<protein>
    <submittedName>
        <fullName evidence="1">Alpha beta hydrolase fold family</fullName>
    </submittedName>
</protein>
<dbReference type="EMBL" id="VUJX02000006">
    <property type="protein sequence ID" value="KAL0935722.1"/>
    <property type="molecule type" value="Genomic_DNA"/>
</dbReference>
<dbReference type="Proteomes" id="UP000805649">
    <property type="component" value="Unassembled WGS sequence"/>
</dbReference>
<name>A0ACC3YV60_COLTU</name>
<keyword evidence="1" id="KW-0378">Hydrolase</keyword>
<accession>A0ACC3YV60</accession>
<proteinExistence type="predicted"/>
<comment type="caution">
    <text evidence="1">The sequence shown here is derived from an EMBL/GenBank/DDBJ whole genome shotgun (WGS) entry which is preliminary data.</text>
</comment>
<evidence type="ECO:0000313" key="2">
    <source>
        <dbReference type="Proteomes" id="UP000805649"/>
    </source>
</evidence>
<evidence type="ECO:0000313" key="1">
    <source>
        <dbReference type="EMBL" id="KAL0935722.1"/>
    </source>
</evidence>
<gene>
    <name evidence="1" type="ORF">CTRU02_210313</name>
</gene>
<reference evidence="1 2" key="1">
    <citation type="journal article" date="2020" name="Phytopathology">
        <title>Genome Sequence Resources of Colletotrichum truncatum, C. plurivorum, C. musicola, and C. sojae: Four Species Pathogenic to Soybean (Glycine max).</title>
        <authorList>
            <person name="Rogerio F."/>
            <person name="Boufleur T.R."/>
            <person name="Ciampi-Guillardi M."/>
            <person name="Sukno S.A."/>
            <person name="Thon M.R."/>
            <person name="Massola Junior N.S."/>
            <person name="Baroncelli R."/>
        </authorList>
    </citation>
    <scope>NUCLEOTIDE SEQUENCE [LARGE SCALE GENOMIC DNA]</scope>
    <source>
        <strain evidence="1 2">CMES1059</strain>
    </source>
</reference>